<name>L8K2X8_9BACT</name>
<dbReference type="Pfam" id="PF13458">
    <property type="entry name" value="Peripla_BP_6"/>
    <property type="match status" value="1"/>
</dbReference>
<dbReference type="Proteomes" id="UP000011135">
    <property type="component" value="Unassembled WGS sequence"/>
</dbReference>
<dbReference type="STRING" id="1237149.C900_01422"/>
<dbReference type="OrthoDB" id="9783240at2"/>
<dbReference type="InterPro" id="IPR051010">
    <property type="entry name" value="BCAA_transport"/>
</dbReference>
<evidence type="ECO:0000313" key="5">
    <source>
        <dbReference type="Proteomes" id="UP000011135"/>
    </source>
</evidence>
<dbReference type="InterPro" id="IPR028081">
    <property type="entry name" value="Leu-bd"/>
</dbReference>
<comment type="similarity">
    <text evidence="1">Belongs to the leucine-binding protein family.</text>
</comment>
<dbReference type="Gene3D" id="3.40.50.2300">
    <property type="match status" value="2"/>
</dbReference>
<organism evidence="4 5">
    <name type="scientific">Fulvivirga imtechensis AK7</name>
    <dbReference type="NCBI Taxonomy" id="1237149"/>
    <lineage>
        <taxon>Bacteria</taxon>
        <taxon>Pseudomonadati</taxon>
        <taxon>Bacteroidota</taxon>
        <taxon>Cytophagia</taxon>
        <taxon>Cytophagales</taxon>
        <taxon>Fulvivirgaceae</taxon>
        <taxon>Fulvivirga</taxon>
    </lineage>
</organism>
<accession>L8K2X8</accession>
<dbReference type="CDD" id="cd06346">
    <property type="entry name" value="PBP1_ABC_ligand_binding-like"/>
    <property type="match status" value="1"/>
</dbReference>
<dbReference type="eggNOG" id="COG0683">
    <property type="taxonomic scope" value="Bacteria"/>
</dbReference>
<feature type="domain" description="Leucine-binding protein" evidence="3">
    <location>
        <begin position="56"/>
        <end position="372"/>
    </location>
</feature>
<dbReference type="RefSeq" id="WP_009577622.1">
    <property type="nucleotide sequence ID" value="NZ_AMZN01000002.1"/>
</dbReference>
<proteinExistence type="inferred from homology"/>
<evidence type="ECO:0000259" key="3">
    <source>
        <dbReference type="Pfam" id="PF13458"/>
    </source>
</evidence>
<keyword evidence="2" id="KW-0732">Signal</keyword>
<dbReference type="PANTHER" id="PTHR30483">
    <property type="entry name" value="LEUCINE-SPECIFIC-BINDING PROTEIN"/>
    <property type="match status" value="1"/>
</dbReference>
<dbReference type="PANTHER" id="PTHR30483:SF6">
    <property type="entry name" value="PERIPLASMIC BINDING PROTEIN OF ABC TRANSPORTER FOR NATURAL AMINO ACIDS"/>
    <property type="match status" value="1"/>
</dbReference>
<dbReference type="AlphaFoldDB" id="L8K2X8"/>
<dbReference type="EMBL" id="AMZN01000002">
    <property type="protein sequence ID" value="ELR73812.1"/>
    <property type="molecule type" value="Genomic_DNA"/>
</dbReference>
<sequence>MKELTIFLATTCITLSLSAQDDGVQDLDIDELVAVDLNKSSLPIDVDSVKALSGSTINLGMLLPMSTLGGFSEEMIRAAQLAVDEINASGKIMDKELFLIPADEASEVAIAVDKAKQLIKHYNVSGIIGPTTSSSFIKIVNDVLPENPVLAISPTATSIEITELNDNDLAFRTAASDALQGKTAAIFSANNLGRKTAAIFYVDDVYGRGLAQEFKSNFINSGGKIVGEDRYSPLVNLEDYDVTPRLSKILESKPEVLYLISTLVGIINISHQIESAHLFESYKPVIIGSDAVRSDQVMKNANIMALEGMYCTSFKSIQGTSFEQKFHTRYGVKPKSEETADAYDIVYLFALAMLEAQSTDAKILSRHLRSISSTGKKLTAKDIVEIRQLIEKGDDIDYEGLNSSLNFDLHGDVPDREYQIWQIVNGEFVRGVAHVNIK</sequence>
<keyword evidence="5" id="KW-1185">Reference proteome</keyword>
<dbReference type="InterPro" id="IPR028082">
    <property type="entry name" value="Peripla_BP_I"/>
</dbReference>
<evidence type="ECO:0000256" key="1">
    <source>
        <dbReference type="ARBA" id="ARBA00010062"/>
    </source>
</evidence>
<comment type="caution">
    <text evidence="4">The sequence shown here is derived from an EMBL/GenBank/DDBJ whole genome shotgun (WGS) entry which is preliminary data.</text>
</comment>
<dbReference type="SUPFAM" id="SSF53822">
    <property type="entry name" value="Periplasmic binding protein-like I"/>
    <property type="match status" value="1"/>
</dbReference>
<reference evidence="4 5" key="1">
    <citation type="submission" date="2012-12" db="EMBL/GenBank/DDBJ databases">
        <title>Genome assembly of Fulvivirga imtechensis AK7.</title>
        <authorList>
            <person name="Nupur N."/>
            <person name="Khatri I."/>
            <person name="Kumar R."/>
            <person name="Subramanian S."/>
            <person name="Pinnaka A."/>
        </authorList>
    </citation>
    <scope>NUCLEOTIDE SEQUENCE [LARGE SCALE GENOMIC DNA]</scope>
    <source>
        <strain evidence="4 5">AK7</strain>
    </source>
</reference>
<evidence type="ECO:0000313" key="4">
    <source>
        <dbReference type="EMBL" id="ELR73812.1"/>
    </source>
</evidence>
<protein>
    <recommendedName>
        <fullName evidence="3">Leucine-binding protein domain-containing protein</fullName>
    </recommendedName>
</protein>
<gene>
    <name evidence="4" type="ORF">C900_01422</name>
</gene>
<evidence type="ECO:0000256" key="2">
    <source>
        <dbReference type="ARBA" id="ARBA00022729"/>
    </source>
</evidence>